<gene>
    <name evidence="1" type="ORF">FNH05_28830</name>
</gene>
<evidence type="ECO:0000313" key="2">
    <source>
        <dbReference type="Proteomes" id="UP000320011"/>
    </source>
</evidence>
<reference evidence="1 2" key="1">
    <citation type="submission" date="2019-07" db="EMBL/GenBank/DDBJ databases">
        <authorList>
            <person name="Duangmal K."/>
            <person name="Teo W.F.A."/>
        </authorList>
    </citation>
    <scope>NUCLEOTIDE SEQUENCE [LARGE SCALE GENOMIC DNA]</scope>
    <source>
        <strain evidence="1 2">TBRC 6029</strain>
    </source>
</reference>
<protein>
    <submittedName>
        <fullName evidence="1">Acyltransferase</fullName>
    </submittedName>
</protein>
<evidence type="ECO:0000313" key="1">
    <source>
        <dbReference type="EMBL" id="TVT30802.1"/>
    </source>
</evidence>
<name>A0A558B2R2_9PSEU</name>
<dbReference type="AlphaFoldDB" id="A0A558B2R2"/>
<keyword evidence="1" id="KW-0012">Acyltransferase</keyword>
<reference evidence="1 2" key="2">
    <citation type="submission" date="2019-08" db="EMBL/GenBank/DDBJ databases">
        <title>Amycolatopsis acidicola sp. nov., isolated from peat swamp forest soil.</title>
        <authorList>
            <person name="Srisuk N."/>
        </authorList>
    </citation>
    <scope>NUCLEOTIDE SEQUENCE [LARGE SCALE GENOMIC DNA]</scope>
    <source>
        <strain evidence="1 2">TBRC 6029</strain>
    </source>
</reference>
<dbReference type="EMBL" id="VJWX01000404">
    <property type="protein sequence ID" value="TVT30802.1"/>
    <property type="molecule type" value="Genomic_DNA"/>
</dbReference>
<dbReference type="RefSeq" id="WP_144591996.1">
    <property type="nucleotide sequence ID" value="NZ_VJWX01000404.1"/>
</dbReference>
<keyword evidence="1" id="KW-0808">Transferase</keyword>
<keyword evidence="2" id="KW-1185">Reference proteome</keyword>
<dbReference type="OrthoDB" id="9803036at2"/>
<dbReference type="GO" id="GO:0016746">
    <property type="term" value="F:acyltransferase activity"/>
    <property type="evidence" value="ECO:0007669"/>
    <property type="project" value="UniProtKB-KW"/>
</dbReference>
<dbReference type="PANTHER" id="PTHR13061:SF29">
    <property type="entry name" value="GAMMA CARBONIC ANHYDRASE-LIKE 1, MITOCHONDRIAL-RELATED"/>
    <property type="match status" value="1"/>
</dbReference>
<proteinExistence type="predicted"/>
<dbReference type="Gene3D" id="2.160.10.10">
    <property type="entry name" value="Hexapeptide repeat proteins"/>
    <property type="match status" value="1"/>
</dbReference>
<comment type="caution">
    <text evidence="1">The sequence shown here is derived from an EMBL/GenBank/DDBJ whole genome shotgun (WGS) entry which is preliminary data.</text>
</comment>
<accession>A0A558B2R2</accession>
<dbReference type="InterPro" id="IPR050484">
    <property type="entry name" value="Transf_Hexapept/Carb_Anhydrase"/>
</dbReference>
<organism evidence="1 2">
    <name type="scientific">Amycolatopsis rhizosphaerae</name>
    <dbReference type="NCBI Taxonomy" id="2053003"/>
    <lineage>
        <taxon>Bacteria</taxon>
        <taxon>Bacillati</taxon>
        <taxon>Actinomycetota</taxon>
        <taxon>Actinomycetes</taxon>
        <taxon>Pseudonocardiales</taxon>
        <taxon>Pseudonocardiaceae</taxon>
        <taxon>Amycolatopsis</taxon>
    </lineage>
</organism>
<dbReference type="PANTHER" id="PTHR13061">
    <property type="entry name" value="DYNACTIN SUBUNIT P25"/>
    <property type="match status" value="1"/>
</dbReference>
<sequence length="205" mass="21344">MLVKHRGAMPSIDPTAYVAPNATLVGAVRVGPHARVMYGAVLDAEGSRIEVGATAVVAEHSVLRATAVTHPPHPVVIGDHAFVGPHTTVLGAVVGRCCYLAAQATVLQGARLGPGACVAVGALVHAGTEVPDEFFVPPHTTAIGSPLRVLAPDQREEVREAISANGFTAKAFGVTTAWTERVGRYEQVARVRSAEFGEHAHDTVV</sequence>
<dbReference type="InterPro" id="IPR011004">
    <property type="entry name" value="Trimer_LpxA-like_sf"/>
</dbReference>
<dbReference type="Proteomes" id="UP000320011">
    <property type="component" value="Unassembled WGS sequence"/>
</dbReference>
<dbReference type="SUPFAM" id="SSF51161">
    <property type="entry name" value="Trimeric LpxA-like enzymes"/>
    <property type="match status" value="1"/>
</dbReference>